<evidence type="ECO:0000313" key="3">
    <source>
        <dbReference type="Proteomes" id="UP001250656"/>
    </source>
</evidence>
<evidence type="ECO:0000313" key="2">
    <source>
        <dbReference type="EMBL" id="MDT7829184.1"/>
    </source>
</evidence>
<dbReference type="InterPro" id="IPR025367">
    <property type="entry name" value="DUF4271"/>
</dbReference>
<feature type="transmembrane region" description="Helical" evidence="1">
    <location>
        <begin position="13"/>
        <end position="37"/>
    </location>
</feature>
<feature type="transmembrane region" description="Helical" evidence="1">
    <location>
        <begin position="94"/>
        <end position="117"/>
    </location>
</feature>
<keyword evidence="1" id="KW-0472">Membrane</keyword>
<gene>
    <name evidence="2" type="ORF">RQM65_10950</name>
</gene>
<evidence type="ECO:0000256" key="1">
    <source>
        <dbReference type="SAM" id="Phobius"/>
    </source>
</evidence>
<protein>
    <submittedName>
        <fullName evidence="2">DUF4271 domain-containing protein</fullName>
    </submittedName>
</protein>
<organism evidence="2 3">
    <name type="scientific">Pricia mediterranea</name>
    <dbReference type="NCBI Taxonomy" id="3076079"/>
    <lineage>
        <taxon>Bacteria</taxon>
        <taxon>Pseudomonadati</taxon>
        <taxon>Bacteroidota</taxon>
        <taxon>Flavobacteriia</taxon>
        <taxon>Flavobacteriales</taxon>
        <taxon>Flavobacteriaceae</taxon>
        <taxon>Pricia</taxon>
    </lineage>
</organism>
<comment type="caution">
    <text evidence="2">The sequence shown here is derived from an EMBL/GenBank/DDBJ whole genome shotgun (WGS) entry which is preliminary data.</text>
</comment>
<feature type="transmembrane region" description="Helical" evidence="1">
    <location>
        <begin position="58"/>
        <end position="82"/>
    </location>
</feature>
<keyword evidence="1" id="KW-1133">Transmembrane helix</keyword>
<dbReference type="Proteomes" id="UP001250656">
    <property type="component" value="Unassembled WGS sequence"/>
</dbReference>
<reference evidence="2 3" key="1">
    <citation type="submission" date="2023-09" db="EMBL/GenBank/DDBJ databases">
        <title>Novel taxa isolated from Blanes Bay.</title>
        <authorList>
            <person name="Rey-Velasco X."/>
            <person name="Lucena T."/>
        </authorList>
    </citation>
    <scope>NUCLEOTIDE SEQUENCE [LARGE SCALE GENOMIC DNA]</scope>
    <source>
        <strain evidence="2 3">S334</strain>
    </source>
</reference>
<name>A0ABU3L610_9FLAO</name>
<proteinExistence type="predicted"/>
<sequence>MEPILRTSDTSDWITIILLSSLFLPVLAKSLFHGRFLSFIILPFNNKYIFMYNKKEKLFNWFHIFFTLFQIINFSLFIFLAADVFIVTNDDAFPFLYPILLMGITAFIVLKIVLQLGNGLIFGSSKIITELIFKKLSYLNYTGFIMFLANLLLAYPNKGSKLVVFVAIFLILLINVIGWITLLRNHQKFIANYFFYFILYLCALEISPIIIIGSYLQN</sequence>
<dbReference type="EMBL" id="JAVTTP010000001">
    <property type="protein sequence ID" value="MDT7829184.1"/>
    <property type="molecule type" value="Genomic_DNA"/>
</dbReference>
<keyword evidence="1" id="KW-0812">Transmembrane</keyword>
<dbReference type="RefSeq" id="WP_314014952.1">
    <property type="nucleotide sequence ID" value="NZ_JAVTTP010000001.1"/>
</dbReference>
<feature type="transmembrane region" description="Helical" evidence="1">
    <location>
        <begin position="194"/>
        <end position="216"/>
    </location>
</feature>
<feature type="transmembrane region" description="Helical" evidence="1">
    <location>
        <begin position="138"/>
        <end position="156"/>
    </location>
</feature>
<feature type="transmembrane region" description="Helical" evidence="1">
    <location>
        <begin position="162"/>
        <end position="182"/>
    </location>
</feature>
<dbReference type="Pfam" id="PF14093">
    <property type="entry name" value="DUF4271"/>
    <property type="match status" value="1"/>
</dbReference>
<keyword evidence="3" id="KW-1185">Reference proteome</keyword>
<accession>A0ABU3L610</accession>